<dbReference type="PANTHER" id="PTHR43712">
    <property type="entry name" value="PUTATIVE (AFU_ORTHOLOGUE AFUA_4G14580)-RELATED"/>
    <property type="match status" value="1"/>
</dbReference>
<dbReference type="Gene3D" id="1.10.10.10">
    <property type="entry name" value="Winged helix-like DNA-binding domain superfamily/Winged helix DNA-binding domain"/>
    <property type="match status" value="1"/>
</dbReference>
<dbReference type="EMBL" id="JAAMPI010000182">
    <property type="protein sequence ID" value="KAF4634479.1"/>
    <property type="molecule type" value="Genomic_DNA"/>
</dbReference>
<protein>
    <submittedName>
        <fullName evidence="1">Uncharacterized protein</fullName>
    </submittedName>
</protein>
<accession>A0A8H4RT40</accession>
<evidence type="ECO:0000313" key="2">
    <source>
        <dbReference type="Proteomes" id="UP000566819"/>
    </source>
</evidence>
<dbReference type="PANTHER" id="PTHR43712:SF1">
    <property type="entry name" value="HYPOTHETICAL O-METHYLTRANSFERASE (EUROFUNG)-RELATED"/>
    <property type="match status" value="1"/>
</dbReference>
<dbReference type="AlphaFoldDB" id="A0A8H4RT40"/>
<dbReference type="InterPro" id="IPR036388">
    <property type="entry name" value="WH-like_DNA-bd_sf"/>
</dbReference>
<reference evidence="1 2" key="1">
    <citation type="submission" date="2020-03" db="EMBL/GenBank/DDBJ databases">
        <title>Draft Genome Sequence of Cudoniella acicularis.</title>
        <authorList>
            <person name="Buettner E."/>
            <person name="Kellner H."/>
        </authorList>
    </citation>
    <scope>NUCLEOTIDE SEQUENCE [LARGE SCALE GENOMIC DNA]</scope>
    <source>
        <strain evidence="1 2">DSM 108380</strain>
    </source>
</reference>
<evidence type="ECO:0000313" key="1">
    <source>
        <dbReference type="EMBL" id="KAF4634479.1"/>
    </source>
</evidence>
<dbReference type="Proteomes" id="UP000566819">
    <property type="component" value="Unassembled WGS sequence"/>
</dbReference>
<proteinExistence type="predicted"/>
<organism evidence="1 2">
    <name type="scientific">Cudoniella acicularis</name>
    <dbReference type="NCBI Taxonomy" id="354080"/>
    <lineage>
        <taxon>Eukaryota</taxon>
        <taxon>Fungi</taxon>
        <taxon>Dikarya</taxon>
        <taxon>Ascomycota</taxon>
        <taxon>Pezizomycotina</taxon>
        <taxon>Leotiomycetes</taxon>
        <taxon>Helotiales</taxon>
        <taxon>Tricladiaceae</taxon>
        <taxon>Cudoniella</taxon>
    </lineage>
</organism>
<sequence>MTSSSVSSKLESLAAAGEAYEKNEAGSREALIDLSGLLIATLEIPSEFIQRSFWAEPAMSAQCKFAAGVQPFQDLKEAGDAGLSPQVLSEKTGVEITLLQRLMRHLTTMYLVTYEKGAFHATTLSNGLPEQNYQDSISFCYNVAGPSFNGSPEYFRKTGYKQPTSLTDGPFQDAHKTQLPFFEWLVATPPHLSNFDFFMSAYRAGKAN</sequence>
<comment type="caution">
    <text evidence="1">The sequence shown here is derived from an EMBL/GenBank/DDBJ whole genome shotgun (WGS) entry which is preliminary data.</text>
</comment>
<keyword evidence="2" id="KW-1185">Reference proteome</keyword>
<name>A0A8H4RT40_9HELO</name>
<gene>
    <name evidence="1" type="ORF">G7Y89_g3627</name>
</gene>
<dbReference type="OrthoDB" id="1535081at2759"/>